<dbReference type="RefSeq" id="WP_048597576.1">
    <property type="nucleotide sequence ID" value="NZ_CBFHGK010000009.1"/>
</dbReference>
<name>A0A0U1NHU1_9RHOB</name>
<reference evidence="1 2" key="1">
    <citation type="submission" date="2015-04" db="EMBL/GenBank/DDBJ databases">
        <authorList>
            <person name="Syromyatnikov M.Y."/>
            <person name="Popov V.N."/>
        </authorList>
    </citation>
    <scope>NUCLEOTIDE SEQUENCE [LARGE SCALE GENOMIC DNA]</scope>
    <source>
        <strain evidence="1 2">CECT 5292</strain>
    </source>
</reference>
<dbReference type="Gene3D" id="3.40.50.300">
    <property type="entry name" value="P-loop containing nucleotide triphosphate hydrolases"/>
    <property type="match status" value="1"/>
</dbReference>
<evidence type="ECO:0000313" key="1">
    <source>
        <dbReference type="EMBL" id="CRK74281.1"/>
    </source>
</evidence>
<accession>A0A0U1NHU1</accession>
<evidence type="ECO:0008006" key="3">
    <source>
        <dbReference type="Google" id="ProtNLM"/>
    </source>
</evidence>
<evidence type="ECO:0000313" key="2">
    <source>
        <dbReference type="Proteomes" id="UP000048949"/>
    </source>
</evidence>
<sequence length="283" mass="32368">MLYNSAQEWRDAPHKRIVLFAMSGLGKTYVSEMLQQTGTWFHYSIDYRIGTRYMAEPIADNCKREAMKVPFLREMLLADAIHIAPNIHDHDLTAVAAYTGKPGNEAQGGLSFDAYMKRQKQFQAAETQALLDTSEFMERAEDIYGYDNFVCDTGGSICEWVDAENPNDLILNALAKNALLVWIKGSDAHSQSLVERFDRSPKPMCYDTEFTIDCWEVYLIENNIVESEVNPDDFIRWMYARAMKHRQPRYEAMAKWGVTLDANDVMKVRSADEFCELIAAALP</sequence>
<dbReference type="AlphaFoldDB" id="A0A0U1NHU1"/>
<organism evidence="1 2">
    <name type="scientific">Nereida ignava</name>
    <dbReference type="NCBI Taxonomy" id="282199"/>
    <lineage>
        <taxon>Bacteria</taxon>
        <taxon>Pseudomonadati</taxon>
        <taxon>Pseudomonadota</taxon>
        <taxon>Alphaproteobacteria</taxon>
        <taxon>Rhodobacterales</taxon>
        <taxon>Roseobacteraceae</taxon>
        <taxon>Nereida</taxon>
    </lineage>
</organism>
<proteinExistence type="predicted"/>
<gene>
    <name evidence="1" type="ORF">NIG5292_00308</name>
</gene>
<dbReference type="SUPFAM" id="SSF52540">
    <property type="entry name" value="P-loop containing nucleoside triphosphate hydrolases"/>
    <property type="match status" value="1"/>
</dbReference>
<protein>
    <recommendedName>
        <fullName evidence="3">ATPase</fullName>
    </recommendedName>
</protein>
<dbReference type="EMBL" id="CVQV01000002">
    <property type="protein sequence ID" value="CRK74281.1"/>
    <property type="molecule type" value="Genomic_DNA"/>
</dbReference>
<dbReference type="InterPro" id="IPR027417">
    <property type="entry name" value="P-loop_NTPase"/>
</dbReference>
<dbReference type="OrthoDB" id="9777291at2"/>
<dbReference type="Proteomes" id="UP000048949">
    <property type="component" value="Unassembled WGS sequence"/>
</dbReference>
<dbReference type="STRING" id="282199.GCA_001049735_00308"/>
<keyword evidence="2" id="KW-1185">Reference proteome</keyword>